<organism evidence="2 3">
    <name type="scientific">Pannonibacter tanglangensis</name>
    <dbReference type="NCBI Taxonomy" id="2750084"/>
    <lineage>
        <taxon>Bacteria</taxon>
        <taxon>Pseudomonadati</taxon>
        <taxon>Pseudomonadota</taxon>
        <taxon>Alphaproteobacteria</taxon>
        <taxon>Hyphomicrobiales</taxon>
        <taxon>Stappiaceae</taxon>
        <taxon>Pannonibacter</taxon>
    </lineage>
</organism>
<gene>
    <name evidence="2" type="ORF">GWI71_05170</name>
</gene>
<dbReference type="InterPro" id="IPR011009">
    <property type="entry name" value="Kinase-like_dom_sf"/>
</dbReference>
<evidence type="ECO:0000313" key="2">
    <source>
        <dbReference type="EMBL" id="NBN63066.1"/>
    </source>
</evidence>
<sequence>MNPSPLVDPARLADHLVRVIPGFAGPVTVTGFTTGQSNPTFRLDTPGGSFVLRRKPPGVLLKSAHAIEREYRVQRALAGSAVPVPEMLHLCEDDSLIGSPFYVMRLVPGRSFTDPALPDLAPGERAALYDAMNAALAALHAIDLEAAGLGDYGAPGDYISRQTDRWTRQYRQSETGEEPDMERLIAWLAANRLPPDDTRTLVHGDWRIDNMIFAADGPGLAAVLDWELSTTGHPVADLAYQVMQWRLPPGEDTRGLAGLDRARLGLPSDADYVAAYCARRGLPDLPDFPVFLAFSFFRMAAILQGVKRRSLDGNGANPERGVRMGALVPLYARLGLEAVHAG</sequence>
<dbReference type="Pfam" id="PF01636">
    <property type="entry name" value="APH"/>
    <property type="match status" value="1"/>
</dbReference>
<dbReference type="InterPro" id="IPR002575">
    <property type="entry name" value="Aminoglycoside_PTrfase"/>
</dbReference>
<dbReference type="PANTHER" id="PTHR47829">
    <property type="entry name" value="HYDROLASE, PUTATIVE (AFU_ORTHOLOGUE AFUA_1G12880)-RELATED"/>
    <property type="match status" value="1"/>
</dbReference>
<dbReference type="SUPFAM" id="SSF56112">
    <property type="entry name" value="Protein kinase-like (PK-like)"/>
    <property type="match status" value="1"/>
</dbReference>
<keyword evidence="3" id="KW-1185">Reference proteome</keyword>
<evidence type="ECO:0000259" key="1">
    <source>
        <dbReference type="Pfam" id="PF01636"/>
    </source>
</evidence>
<dbReference type="RefSeq" id="WP_161674530.1">
    <property type="nucleotide sequence ID" value="NZ_JAABLP010000001.1"/>
</dbReference>
<dbReference type="Gene3D" id="3.90.1200.10">
    <property type="match status" value="1"/>
</dbReference>
<name>A0ABW9ZHE9_9HYPH</name>
<dbReference type="InterPro" id="IPR041726">
    <property type="entry name" value="ACAD10_11_N"/>
</dbReference>
<proteinExistence type="predicted"/>
<accession>A0ABW9ZHE9</accession>
<dbReference type="Gene3D" id="3.30.200.20">
    <property type="entry name" value="Phosphorylase Kinase, domain 1"/>
    <property type="match status" value="1"/>
</dbReference>
<comment type="caution">
    <text evidence="2">The sequence shown here is derived from an EMBL/GenBank/DDBJ whole genome shotgun (WGS) entry which is preliminary data.</text>
</comment>
<dbReference type="PANTHER" id="PTHR47829:SF3">
    <property type="entry name" value="AMINOGLYCOSIDE PHOSPHOTRANSFERASE DOMAIN-CONTAINING PROTEIN"/>
    <property type="match status" value="1"/>
</dbReference>
<evidence type="ECO:0000313" key="3">
    <source>
        <dbReference type="Proteomes" id="UP000541347"/>
    </source>
</evidence>
<protein>
    <submittedName>
        <fullName evidence="2">Phosphotransferase</fullName>
    </submittedName>
</protein>
<feature type="domain" description="Aminoglycoside phosphotransferase" evidence="1">
    <location>
        <begin position="28"/>
        <end position="258"/>
    </location>
</feature>
<dbReference type="Proteomes" id="UP000541347">
    <property type="component" value="Unassembled WGS sequence"/>
</dbReference>
<reference evidence="2 3" key="1">
    <citation type="submission" date="2020-01" db="EMBL/GenBank/DDBJ databases">
        <authorList>
            <person name="Peng S.Y."/>
            <person name="Li J."/>
            <person name="Wang M."/>
            <person name="Wang L."/>
            <person name="Wang C.Q."/>
            <person name="Wang J.R."/>
        </authorList>
    </citation>
    <scope>NUCLEOTIDE SEQUENCE [LARGE SCALE GENOMIC DNA]</scope>
    <source>
        <strain evidence="2 3">XCT-34</strain>
    </source>
</reference>
<dbReference type="EMBL" id="JAABLP010000001">
    <property type="protein sequence ID" value="NBN63066.1"/>
    <property type="molecule type" value="Genomic_DNA"/>
</dbReference>
<dbReference type="InterPro" id="IPR052898">
    <property type="entry name" value="ACAD10-like"/>
</dbReference>
<dbReference type="CDD" id="cd05154">
    <property type="entry name" value="ACAD10_11_N-like"/>
    <property type="match status" value="1"/>
</dbReference>